<dbReference type="PANTHER" id="PTHR30269:SF0">
    <property type="entry name" value="MEMBRANE TRANSPORTER PROTEIN YFCA-RELATED"/>
    <property type="match status" value="1"/>
</dbReference>
<feature type="transmembrane region" description="Helical" evidence="8">
    <location>
        <begin position="74"/>
        <end position="95"/>
    </location>
</feature>
<protein>
    <recommendedName>
        <fullName evidence="8">Probable membrane transporter protein</fullName>
    </recommendedName>
</protein>
<evidence type="ECO:0000256" key="5">
    <source>
        <dbReference type="ARBA" id="ARBA00022692"/>
    </source>
</evidence>
<evidence type="ECO:0000256" key="2">
    <source>
        <dbReference type="ARBA" id="ARBA00009142"/>
    </source>
</evidence>
<proteinExistence type="inferred from homology"/>
<evidence type="ECO:0000256" key="4">
    <source>
        <dbReference type="ARBA" id="ARBA00022475"/>
    </source>
</evidence>
<comment type="similarity">
    <text evidence="2 8">Belongs to the 4-toluene sulfonate uptake permease (TSUP) (TC 2.A.102) family.</text>
</comment>
<feature type="transmembrane region" description="Helical" evidence="8">
    <location>
        <begin position="102"/>
        <end position="121"/>
    </location>
</feature>
<name>A0A7D3ZHP2_ACTVE</name>
<evidence type="ECO:0000313" key="9">
    <source>
        <dbReference type="EMBL" id="QKG23977.1"/>
    </source>
</evidence>
<dbReference type="EMBL" id="CP053892">
    <property type="protein sequence ID" value="QKG23977.1"/>
    <property type="molecule type" value="Genomic_DNA"/>
</dbReference>
<evidence type="ECO:0000256" key="7">
    <source>
        <dbReference type="ARBA" id="ARBA00023136"/>
    </source>
</evidence>
<evidence type="ECO:0000256" key="8">
    <source>
        <dbReference type="RuleBase" id="RU363041"/>
    </source>
</evidence>
<dbReference type="Proteomes" id="UP000501240">
    <property type="component" value="Chromosome"/>
</dbReference>
<evidence type="ECO:0000256" key="3">
    <source>
        <dbReference type="ARBA" id="ARBA00022448"/>
    </source>
</evidence>
<keyword evidence="7 8" id="KW-0472">Membrane</keyword>
<organism evidence="9 10">
    <name type="scientific">Actinomadura verrucosospora</name>
    <dbReference type="NCBI Taxonomy" id="46165"/>
    <lineage>
        <taxon>Bacteria</taxon>
        <taxon>Bacillati</taxon>
        <taxon>Actinomycetota</taxon>
        <taxon>Actinomycetes</taxon>
        <taxon>Streptosporangiales</taxon>
        <taxon>Thermomonosporaceae</taxon>
        <taxon>Actinomadura</taxon>
    </lineage>
</organism>
<keyword evidence="3" id="KW-0813">Transport</keyword>
<keyword evidence="5 8" id="KW-0812">Transmembrane</keyword>
<feature type="transmembrane region" description="Helical" evidence="8">
    <location>
        <begin position="211"/>
        <end position="231"/>
    </location>
</feature>
<accession>A0A7D3ZHP2</accession>
<evidence type="ECO:0000256" key="1">
    <source>
        <dbReference type="ARBA" id="ARBA00004651"/>
    </source>
</evidence>
<dbReference type="RefSeq" id="WP_173097852.1">
    <property type="nucleotide sequence ID" value="NZ_CP053892.1"/>
</dbReference>
<dbReference type="GO" id="GO:0005886">
    <property type="term" value="C:plasma membrane"/>
    <property type="evidence" value="ECO:0007669"/>
    <property type="project" value="UniProtKB-SubCell"/>
</dbReference>
<dbReference type="Pfam" id="PF01925">
    <property type="entry name" value="TauE"/>
    <property type="match status" value="1"/>
</dbReference>
<gene>
    <name evidence="9" type="ORF">ACTIVE_5620</name>
</gene>
<evidence type="ECO:0000313" key="10">
    <source>
        <dbReference type="Proteomes" id="UP000501240"/>
    </source>
</evidence>
<dbReference type="AlphaFoldDB" id="A0A7D3ZHP2"/>
<dbReference type="InterPro" id="IPR002781">
    <property type="entry name" value="TM_pro_TauE-like"/>
</dbReference>
<evidence type="ECO:0000256" key="6">
    <source>
        <dbReference type="ARBA" id="ARBA00022989"/>
    </source>
</evidence>
<comment type="subcellular location">
    <subcellularLocation>
        <location evidence="1 8">Cell membrane</location>
        <topology evidence="1 8">Multi-pass membrane protein</topology>
    </subcellularLocation>
</comment>
<keyword evidence="6 8" id="KW-1133">Transmembrane helix</keyword>
<feature type="transmembrane region" description="Helical" evidence="8">
    <location>
        <begin position="238"/>
        <end position="256"/>
    </location>
</feature>
<feature type="transmembrane region" description="Helical" evidence="8">
    <location>
        <begin position="184"/>
        <end position="205"/>
    </location>
</feature>
<keyword evidence="4 8" id="KW-1003">Cell membrane</keyword>
<reference evidence="9 10" key="1">
    <citation type="submission" date="2020-05" db="EMBL/GenBank/DDBJ databases">
        <title>Actinomadura verrucosospora NRRL-B18236 (PFL_A860) Genome sequencing and assembly.</title>
        <authorList>
            <person name="Samborskyy M."/>
        </authorList>
    </citation>
    <scope>NUCLEOTIDE SEQUENCE [LARGE SCALE GENOMIC DNA]</scope>
    <source>
        <strain evidence="9 10">NRRL:B18236</strain>
    </source>
</reference>
<dbReference type="InterPro" id="IPR052017">
    <property type="entry name" value="TSUP"/>
</dbReference>
<sequence>MNLLDAAAVFAAGVAAGGINTVVGSGSLITFPTLVALGYVPVVANVSNNIGLVPGGVTGAYGYRAELKGQRARLLRLGSASLIGAVIGALLLLGLPASAFKFIVPILIIIALILVVVQPRMQGWIRKRREDGGGHAHGGPWLWLGVLVAGMYGGYFGAAQGIVLIALLGIMLDDELQRLNASKNVLSAIVNGTAAIMFIATWLFGDTRINWWAVLLIAAGSTVGGFLGAKVGRRIPPLVLRGVIVVVGLVAIVNLLR</sequence>
<feature type="transmembrane region" description="Helical" evidence="8">
    <location>
        <begin position="141"/>
        <end position="172"/>
    </location>
</feature>
<dbReference type="PANTHER" id="PTHR30269">
    <property type="entry name" value="TRANSMEMBRANE PROTEIN YFCA"/>
    <property type="match status" value="1"/>
</dbReference>
<keyword evidence="10" id="KW-1185">Reference proteome</keyword>